<accession>G0IY35</accession>
<dbReference type="STRING" id="880070.Cycma_1167"/>
<name>G0IY35_CYCMS</name>
<reference evidence="3" key="1">
    <citation type="submission" date="2011-07" db="EMBL/GenBank/DDBJ databases">
        <title>The complete genome of Cyclobacterium marinum DSM 745.</title>
        <authorList>
            <person name="Lucas S."/>
            <person name="Han J."/>
            <person name="Lapidus A."/>
            <person name="Bruce D."/>
            <person name="Goodwin L."/>
            <person name="Pitluck S."/>
            <person name="Peters L."/>
            <person name="Kyrpides N."/>
            <person name="Mavromatis K."/>
            <person name="Ivanova N."/>
            <person name="Ovchinnikova G."/>
            <person name="Chertkov O."/>
            <person name="Detter J.C."/>
            <person name="Tapia R."/>
            <person name="Han C."/>
            <person name="Land M."/>
            <person name="Hauser L."/>
            <person name="Markowitz V."/>
            <person name="Cheng J.-F."/>
            <person name="Hugenholtz P."/>
            <person name="Woyke T."/>
            <person name="Wu D."/>
            <person name="Tindall B."/>
            <person name="Schuetze A."/>
            <person name="Brambilla E."/>
            <person name="Klenk H.-P."/>
            <person name="Eisen J.A."/>
        </authorList>
    </citation>
    <scope>NUCLEOTIDE SEQUENCE [LARGE SCALE GENOMIC DNA]</scope>
    <source>
        <strain evidence="3">ATCC 25205 / DSM 745 / LMG 13164 / NCIMB 1802</strain>
    </source>
</reference>
<dbReference type="Pfam" id="PF00583">
    <property type="entry name" value="Acetyltransf_1"/>
    <property type="match status" value="1"/>
</dbReference>
<dbReference type="CDD" id="cd04301">
    <property type="entry name" value="NAT_SF"/>
    <property type="match status" value="1"/>
</dbReference>
<gene>
    <name evidence="2" type="ordered locus">Cycma_1167</name>
</gene>
<dbReference type="InterPro" id="IPR016181">
    <property type="entry name" value="Acyl_CoA_acyltransferase"/>
</dbReference>
<dbReference type="InterPro" id="IPR000182">
    <property type="entry name" value="GNAT_dom"/>
</dbReference>
<dbReference type="Proteomes" id="UP000001635">
    <property type="component" value="Chromosome"/>
</dbReference>
<dbReference type="GO" id="GO:0016747">
    <property type="term" value="F:acyltransferase activity, transferring groups other than amino-acyl groups"/>
    <property type="evidence" value="ECO:0007669"/>
    <property type="project" value="InterPro"/>
</dbReference>
<dbReference type="PANTHER" id="PTHR47237">
    <property type="entry name" value="SLL0310 PROTEIN"/>
    <property type="match status" value="1"/>
</dbReference>
<dbReference type="AlphaFoldDB" id="G0IY35"/>
<dbReference type="OrthoDB" id="20916at2"/>
<evidence type="ECO:0000313" key="3">
    <source>
        <dbReference type="Proteomes" id="UP000001635"/>
    </source>
</evidence>
<proteinExistence type="predicted"/>
<sequence>MLNLEELKLKKLDKKGLNILVDWAATEGWNPGKYDFEVFWETDPDGFCGFYFEGELIAGGAIISYNNEYGFMGLFIVRPDFRGKGIGEKLWYLRRDLLKGRLLEGAVIGMDGVEAMQPFYEKGGFEIAFRDERYACTGKKYNASQYVSLIDSQDFEMVRVYDLKCFGFDRKTFLKHWLKIPNSNSFKFMEGDELRGYALIRKVEDGFKIGPLFADSDKIAEELYKACLNCAEGQSVFLDIPVTNKGAVSLVEKYNAKYVFECARMYHGKGRKPDMHHVYGVTTFELG</sequence>
<dbReference type="Gene3D" id="3.40.630.90">
    <property type="match status" value="1"/>
</dbReference>
<dbReference type="InterPro" id="IPR052729">
    <property type="entry name" value="Acyl/Acetyltrans_Enzymes"/>
</dbReference>
<keyword evidence="2" id="KW-0808">Transferase</keyword>
<protein>
    <submittedName>
        <fullName evidence="2">GCN5-related N-acetyltransferase</fullName>
    </submittedName>
</protein>
<dbReference type="eggNOG" id="COG0454">
    <property type="taxonomic scope" value="Bacteria"/>
</dbReference>
<dbReference type="InterPro" id="IPR041496">
    <property type="entry name" value="YitH/HolE_GNAT"/>
</dbReference>
<dbReference type="EMBL" id="CP002955">
    <property type="protein sequence ID" value="AEL24939.1"/>
    <property type="molecule type" value="Genomic_DNA"/>
</dbReference>
<dbReference type="Gene3D" id="3.40.630.30">
    <property type="match status" value="1"/>
</dbReference>
<dbReference type="PANTHER" id="PTHR47237:SF1">
    <property type="entry name" value="SLL0310 PROTEIN"/>
    <property type="match status" value="1"/>
</dbReference>
<dbReference type="KEGG" id="cmr:Cycma_1167"/>
<dbReference type="Pfam" id="PF18014">
    <property type="entry name" value="Acetyltransf_18"/>
    <property type="match status" value="1"/>
</dbReference>
<dbReference type="SUPFAM" id="SSF55729">
    <property type="entry name" value="Acyl-CoA N-acyltransferases (Nat)"/>
    <property type="match status" value="1"/>
</dbReference>
<dbReference type="PROSITE" id="PS51186">
    <property type="entry name" value="GNAT"/>
    <property type="match status" value="1"/>
</dbReference>
<dbReference type="HOGENOM" id="CLU_054109_0_0_10"/>
<organism evidence="2 3">
    <name type="scientific">Cyclobacterium marinum (strain ATCC 25205 / DSM 745 / LMG 13164 / NCIMB 1802)</name>
    <name type="common">Flectobacillus marinus</name>
    <dbReference type="NCBI Taxonomy" id="880070"/>
    <lineage>
        <taxon>Bacteria</taxon>
        <taxon>Pseudomonadati</taxon>
        <taxon>Bacteroidota</taxon>
        <taxon>Cytophagia</taxon>
        <taxon>Cytophagales</taxon>
        <taxon>Cyclobacteriaceae</taxon>
        <taxon>Cyclobacterium</taxon>
    </lineage>
</organism>
<feature type="domain" description="N-acetyltransferase" evidence="1">
    <location>
        <begin position="7"/>
        <end position="148"/>
    </location>
</feature>
<evidence type="ECO:0000313" key="2">
    <source>
        <dbReference type="EMBL" id="AEL24939.1"/>
    </source>
</evidence>
<dbReference type="RefSeq" id="WP_014019236.1">
    <property type="nucleotide sequence ID" value="NC_015914.1"/>
</dbReference>
<keyword evidence="3" id="KW-1185">Reference proteome</keyword>
<evidence type="ECO:0000259" key="1">
    <source>
        <dbReference type="PROSITE" id="PS51186"/>
    </source>
</evidence>